<dbReference type="PaxDb" id="4113-PGSC0003DMT400086373"/>
<reference evidence="2" key="1">
    <citation type="journal article" date="2011" name="Nature">
        <title>Genome sequence and analysis of the tuber crop potato.</title>
        <authorList>
            <consortium name="The Potato Genome Sequencing Consortium"/>
        </authorList>
    </citation>
    <scope>NUCLEOTIDE SEQUENCE [LARGE SCALE GENOMIC DNA]</scope>
    <source>
        <strain evidence="2">cv. DM1-3 516 R44</strain>
    </source>
</reference>
<reference evidence="1" key="2">
    <citation type="submission" date="2015-06" db="UniProtKB">
        <authorList>
            <consortium name="EnsemblPlants"/>
        </authorList>
    </citation>
    <scope>IDENTIFICATION</scope>
    <source>
        <strain evidence="1">DM1-3 516 R44</strain>
    </source>
</reference>
<dbReference type="InParanoid" id="M1DBL3"/>
<keyword evidence="2" id="KW-1185">Reference proteome</keyword>
<evidence type="ECO:0000313" key="2">
    <source>
        <dbReference type="Proteomes" id="UP000011115"/>
    </source>
</evidence>
<sequence>MLVQLVYISSRLVVRIYLNTLFGDGKKDQVSNDTQNCNPWGNIASKLFDELSHSNFNFCEYKNSTDSSISTKANSLMVDATDMDEKFAMMKQTIEALKKSIDDKNLQITQLMSKLDLYNFGESHHILTIQENVAEINHASVKLDHKKDSISNVLRPVVSPKIEEGAIILQFESFEPVEVSALRKSTNTSKVDDFSNEESSDTWTLIALKRQKHQGTSKLQLSKVDTKSSTNQLQQCESINSNTKSKYINASSQKVRRTITLMEFFPEMLLGARA</sequence>
<dbReference type="Proteomes" id="UP000011115">
    <property type="component" value="Unassembled WGS sequence"/>
</dbReference>
<dbReference type="EnsemblPlants" id="PGSC0003DMT400086373">
    <property type="protein sequence ID" value="PGSC0003DMT400086373"/>
    <property type="gene ID" value="PGSC0003DMG400035944"/>
</dbReference>
<proteinExistence type="predicted"/>
<organism evidence="1 2">
    <name type="scientific">Solanum tuberosum</name>
    <name type="common">Potato</name>
    <dbReference type="NCBI Taxonomy" id="4113"/>
    <lineage>
        <taxon>Eukaryota</taxon>
        <taxon>Viridiplantae</taxon>
        <taxon>Streptophyta</taxon>
        <taxon>Embryophyta</taxon>
        <taxon>Tracheophyta</taxon>
        <taxon>Spermatophyta</taxon>
        <taxon>Magnoliopsida</taxon>
        <taxon>eudicotyledons</taxon>
        <taxon>Gunneridae</taxon>
        <taxon>Pentapetalae</taxon>
        <taxon>asterids</taxon>
        <taxon>lamiids</taxon>
        <taxon>Solanales</taxon>
        <taxon>Solanaceae</taxon>
        <taxon>Solanoideae</taxon>
        <taxon>Solaneae</taxon>
        <taxon>Solanum</taxon>
    </lineage>
</organism>
<protein>
    <submittedName>
        <fullName evidence="1">Uncharacterized protein</fullName>
    </submittedName>
</protein>
<dbReference type="Gramene" id="PGSC0003DMT400086373">
    <property type="protein sequence ID" value="PGSC0003DMT400086373"/>
    <property type="gene ID" value="PGSC0003DMG400035944"/>
</dbReference>
<name>M1DBL3_SOLTU</name>
<accession>M1DBL3</accession>
<evidence type="ECO:0000313" key="1">
    <source>
        <dbReference type="EnsemblPlants" id="PGSC0003DMT400086373"/>
    </source>
</evidence>
<dbReference type="AlphaFoldDB" id="M1DBL3"/>
<dbReference type="HOGENOM" id="CLU_1017098_0_0_1"/>